<dbReference type="SUPFAM" id="SSF52540">
    <property type="entry name" value="P-loop containing nucleoside triphosphate hydrolases"/>
    <property type="match status" value="1"/>
</dbReference>
<dbReference type="GO" id="GO:0030832">
    <property type="term" value="P:regulation of actin filament length"/>
    <property type="evidence" value="ECO:0007669"/>
    <property type="project" value="TreeGrafter"/>
</dbReference>
<keyword evidence="7" id="KW-0206">Cytoskeleton</keyword>
<keyword evidence="3" id="KW-0963">Cytoplasm</keyword>
<sequence length="397" mass="43425">MHSVIHSHLKMVSQTVASGNTTTDTATADGTLTDDDPGEFAIGFGRRQCPGKPLDQALRLSSHSKKELKVASQVKALHTLLGAFGNAKTVSNPNASCHGYYLELHFNDRGRIESAAVLPFALDKSRLSRLAHEECTFHIFTSLGRRGATGARLLQYQRVLSLDGLVGLLRPAHPTTLRYWLNNVTALAVLKNYLYDTLSGYNDVGRSSSFTEKNLNLQIVLLVGYVSVNSRYAHQQLLVPSLIKSAWTPDMTLNLAGHFEHQPHKYAASWTTGRIGPASKGGLLYVSSHGICVEPAANTMVVWQPLSVHGTSLQDRLIDQHDPHFSQTGLAIVTSNRLPSIWKQYRKDLLTHKEAAEDLEFDGSNEDDTVDGEGAGCCIGKECPICLHEASLSDSNE</sequence>
<evidence type="ECO:0000256" key="7">
    <source>
        <dbReference type="ARBA" id="ARBA00023212"/>
    </source>
</evidence>
<dbReference type="PROSITE" id="PS51456">
    <property type="entry name" value="MYOSIN_MOTOR"/>
    <property type="match status" value="1"/>
</dbReference>
<comment type="caution">
    <text evidence="11">The sequence shown here is derived from an EMBL/GenBank/DDBJ whole genome shotgun (WGS) entry which is preliminary data.</text>
</comment>
<evidence type="ECO:0000256" key="4">
    <source>
        <dbReference type="ARBA" id="ARBA00022737"/>
    </source>
</evidence>
<evidence type="ECO:0000256" key="1">
    <source>
        <dbReference type="ARBA" id="ARBA00004245"/>
    </source>
</evidence>
<dbReference type="AlphaFoldDB" id="A0A8I2YE48"/>
<dbReference type="GO" id="GO:0000146">
    <property type="term" value="F:microfilament motor activity"/>
    <property type="evidence" value="ECO:0007669"/>
    <property type="project" value="TreeGrafter"/>
</dbReference>
<evidence type="ECO:0000256" key="3">
    <source>
        <dbReference type="ARBA" id="ARBA00022490"/>
    </source>
</evidence>
<dbReference type="GO" id="GO:0004674">
    <property type="term" value="F:protein serine/threonine kinase activity"/>
    <property type="evidence" value="ECO:0007669"/>
    <property type="project" value="TreeGrafter"/>
</dbReference>
<evidence type="ECO:0000256" key="6">
    <source>
        <dbReference type="ARBA" id="ARBA00023175"/>
    </source>
</evidence>
<dbReference type="PANTHER" id="PTHR46256:SF5">
    <property type="entry name" value="MYOSIN-IIIB-LIKE"/>
    <property type="match status" value="1"/>
</dbReference>
<gene>
    <name evidence="11" type="ORF">JVT61DRAFT_12334</name>
</gene>
<dbReference type="GO" id="GO:0042995">
    <property type="term" value="C:cell projection"/>
    <property type="evidence" value="ECO:0007669"/>
    <property type="project" value="UniProtKB-SubCell"/>
</dbReference>
<dbReference type="InterPro" id="IPR052409">
    <property type="entry name" value="Myosin-III_kinase_activity"/>
</dbReference>
<dbReference type="Gene3D" id="3.40.850.10">
    <property type="entry name" value="Kinesin motor domain"/>
    <property type="match status" value="1"/>
</dbReference>
<organism evidence="11 12">
    <name type="scientific">Boletus reticuloceps</name>
    <dbReference type="NCBI Taxonomy" id="495285"/>
    <lineage>
        <taxon>Eukaryota</taxon>
        <taxon>Fungi</taxon>
        <taxon>Dikarya</taxon>
        <taxon>Basidiomycota</taxon>
        <taxon>Agaricomycotina</taxon>
        <taxon>Agaricomycetes</taxon>
        <taxon>Agaricomycetidae</taxon>
        <taxon>Boletales</taxon>
        <taxon>Boletineae</taxon>
        <taxon>Boletaceae</taxon>
        <taxon>Boletoideae</taxon>
        <taxon>Boletus</taxon>
    </lineage>
</organism>
<comment type="subcellular location">
    <subcellularLocation>
        <location evidence="2">Cell projection</location>
    </subcellularLocation>
    <subcellularLocation>
        <location evidence="1">Cytoplasm</location>
        <location evidence="1">Cytoskeleton</location>
    </subcellularLocation>
</comment>
<evidence type="ECO:0000256" key="8">
    <source>
        <dbReference type="ARBA" id="ARBA00023273"/>
    </source>
</evidence>
<keyword evidence="5 9" id="KW-0518">Myosin</keyword>
<dbReference type="Pfam" id="PF00063">
    <property type="entry name" value="Myosin_head"/>
    <property type="match status" value="1"/>
</dbReference>
<evidence type="ECO:0000256" key="9">
    <source>
        <dbReference type="PROSITE-ProRule" id="PRU00782"/>
    </source>
</evidence>
<dbReference type="InterPro" id="IPR001609">
    <property type="entry name" value="Myosin_head_motor_dom-like"/>
</dbReference>
<evidence type="ECO:0000256" key="5">
    <source>
        <dbReference type="ARBA" id="ARBA00023123"/>
    </source>
</evidence>
<proteinExistence type="inferred from homology"/>
<reference evidence="11" key="1">
    <citation type="submission" date="2021-03" db="EMBL/GenBank/DDBJ databases">
        <title>Evolutionary innovations through gain and loss of genes in the ectomycorrhizal Boletales.</title>
        <authorList>
            <person name="Wu G."/>
            <person name="Miyauchi S."/>
            <person name="Morin E."/>
            <person name="Yang Z.-L."/>
            <person name="Xu J."/>
            <person name="Martin F.M."/>
        </authorList>
    </citation>
    <scope>NUCLEOTIDE SEQUENCE</scope>
    <source>
        <strain evidence="11">BR01</strain>
    </source>
</reference>
<dbReference type="GO" id="GO:0016459">
    <property type="term" value="C:myosin complex"/>
    <property type="evidence" value="ECO:0007669"/>
    <property type="project" value="UniProtKB-KW"/>
</dbReference>
<dbReference type="GO" id="GO:0003779">
    <property type="term" value="F:actin binding"/>
    <property type="evidence" value="ECO:0007669"/>
    <property type="project" value="UniProtKB-KW"/>
</dbReference>
<comment type="similarity">
    <text evidence="9">Belongs to the TRAFAC class myosin-kinesin ATPase superfamily. Myosin family.</text>
</comment>
<evidence type="ECO:0000256" key="2">
    <source>
        <dbReference type="ARBA" id="ARBA00004316"/>
    </source>
</evidence>
<evidence type="ECO:0000313" key="12">
    <source>
        <dbReference type="Proteomes" id="UP000683000"/>
    </source>
</evidence>
<keyword evidence="8" id="KW-0966">Cell projection</keyword>
<dbReference type="Proteomes" id="UP000683000">
    <property type="component" value="Unassembled WGS sequence"/>
</dbReference>
<accession>A0A8I2YE48</accession>
<feature type="domain" description="Myosin motor" evidence="10">
    <location>
        <begin position="1"/>
        <end position="140"/>
    </location>
</feature>
<protein>
    <recommendedName>
        <fullName evidence="10">Myosin motor domain-containing protein</fullName>
    </recommendedName>
</protein>
<dbReference type="InterPro" id="IPR027417">
    <property type="entry name" value="P-loop_NTPase"/>
</dbReference>
<keyword evidence="9" id="KW-0009">Actin-binding</keyword>
<keyword evidence="4" id="KW-0677">Repeat</keyword>
<keyword evidence="6" id="KW-0505">Motor protein</keyword>
<keyword evidence="12" id="KW-1185">Reference proteome</keyword>
<name>A0A8I2YE48_9AGAM</name>
<comment type="caution">
    <text evidence="9">Lacks conserved residue(s) required for the propagation of feature annotation.</text>
</comment>
<dbReference type="GO" id="GO:0005524">
    <property type="term" value="F:ATP binding"/>
    <property type="evidence" value="ECO:0007669"/>
    <property type="project" value="InterPro"/>
</dbReference>
<dbReference type="OrthoDB" id="2730162at2759"/>
<dbReference type="InterPro" id="IPR036961">
    <property type="entry name" value="Kinesin_motor_dom_sf"/>
</dbReference>
<evidence type="ECO:0000259" key="10">
    <source>
        <dbReference type="PROSITE" id="PS51456"/>
    </source>
</evidence>
<dbReference type="PANTHER" id="PTHR46256">
    <property type="entry name" value="AGAP011099-PA"/>
    <property type="match status" value="1"/>
</dbReference>
<dbReference type="EMBL" id="JAGFBS010000055">
    <property type="protein sequence ID" value="KAG6370187.1"/>
    <property type="molecule type" value="Genomic_DNA"/>
</dbReference>
<evidence type="ECO:0000313" key="11">
    <source>
        <dbReference type="EMBL" id="KAG6370187.1"/>
    </source>
</evidence>